<accession>A0A934K262</accession>
<evidence type="ECO:0000313" key="3">
    <source>
        <dbReference type="Proteomes" id="UP000248724"/>
    </source>
</evidence>
<dbReference type="EMBL" id="JAEKNS010000059">
    <property type="protein sequence ID" value="MBJ7594233.1"/>
    <property type="molecule type" value="Genomic_DNA"/>
</dbReference>
<comment type="caution">
    <text evidence="2">The sequence shown here is derived from an EMBL/GenBank/DDBJ whole genome shotgun (WGS) entry which is preliminary data.</text>
</comment>
<accession>A0A2W5ZG51</accession>
<organism evidence="2 3">
    <name type="scientific">Candidatus Aeolococcus gillhamiae</name>
    <dbReference type="NCBI Taxonomy" id="3127015"/>
    <lineage>
        <taxon>Bacteria</taxon>
        <taxon>Bacillati</taxon>
        <taxon>Candidatus Dormiibacterota</taxon>
        <taxon>Candidatus Dormibacteria</taxon>
        <taxon>Candidatus Aeolococcales</taxon>
        <taxon>Candidatus Aeolococcaceae</taxon>
        <taxon>Candidatus Aeolococcus</taxon>
    </lineage>
</organism>
<proteinExistence type="predicted"/>
<evidence type="ECO:0000313" key="2">
    <source>
        <dbReference type="EMBL" id="PZR81985.1"/>
    </source>
</evidence>
<dbReference type="SUPFAM" id="SSF55961">
    <property type="entry name" value="Bet v1-like"/>
    <property type="match status" value="1"/>
</dbReference>
<evidence type="ECO:0000313" key="4">
    <source>
        <dbReference type="Proteomes" id="UP000606991"/>
    </source>
</evidence>
<gene>
    <name evidence="2" type="ORF">DLM65_04790</name>
    <name evidence="1" type="ORF">JF886_05100</name>
</gene>
<dbReference type="InterPro" id="IPR023393">
    <property type="entry name" value="START-like_dom_sf"/>
</dbReference>
<dbReference type="AlphaFoldDB" id="A0A2W5ZG51"/>
<reference evidence="2 3" key="1">
    <citation type="journal article" date="2017" name="Nature">
        <title>Atmospheric trace gases support primary production in Antarctic desert surface soil.</title>
        <authorList>
            <person name="Ji M."/>
            <person name="Greening C."/>
            <person name="Vanwonterghem I."/>
            <person name="Carere C.R."/>
            <person name="Bay S.K."/>
            <person name="Steen J.A."/>
            <person name="Montgomery K."/>
            <person name="Lines T."/>
            <person name="Beardall J."/>
            <person name="van Dorst J."/>
            <person name="Snape I."/>
            <person name="Stott M.B."/>
            <person name="Hugenholtz P."/>
            <person name="Ferrari B.C."/>
        </authorList>
    </citation>
    <scope>NUCLEOTIDE SEQUENCE [LARGE SCALE GENOMIC DNA]</scope>
    <source>
        <strain evidence="2">RRmetagenome_bin12</strain>
    </source>
</reference>
<dbReference type="Pfam" id="PF10604">
    <property type="entry name" value="Polyketide_cyc2"/>
    <property type="match status" value="1"/>
</dbReference>
<dbReference type="RefSeq" id="WP_337310243.1">
    <property type="nucleotide sequence ID" value="NZ_JAEKNS010000059.1"/>
</dbReference>
<dbReference type="Proteomes" id="UP000248724">
    <property type="component" value="Unassembled WGS sequence"/>
</dbReference>
<evidence type="ECO:0000313" key="1">
    <source>
        <dbReference type="EMBL" id="MBJ7594233.1"/>
    </source>
</evidence>
<reference evidence="1 4" key="3">
    <citation type="submission" date="2020-10" db="EMBL/GenBank/DDBJ databases">
        <title>Ca. Dormibacterota MAGs.</title>
        <authorList>
            <person name="Montgomery K."/>
        </authorList>
    </citation>
    <scope>NUCLEOTIDE SEQUENCE [LARGE SCALE GENOMIC DNA]</scope>
    <source>
        <strain evidence="1">SC8812_S17_18</strain>
    </source>
</reference>
<dbReference type="InterPro" id="IPR019587">
    <property type="entry name" value="Polyketide_cyclase/dehydratase"/>
</dbReference>
<reference evidence="2" key="2">
    <citation type="submission" date="2018-05" db="EMBL/GenBank/DDBJ databases">
        <authorList>
            <person name="Ferrari B."/>
        </authorList>
    </citation>
    <scope>NUCLEOTIDE SEQUENCE</scope>
    <source>
        <strain evidence="2">RRmetagenome_bin12</strain>
    </source>
</reference>
<dbReference type="Gene3D" id="3.30.530.20">
    <property type="match status" value="1"/>
</dbReference>
<dbReference type="EMBL" id="QHBU01000086">
    <property type="protein sequence ID" value="PZR81985.1"/>
    <property type="molecule type" value="Genomic_DNA"/>
</dbReference>
<name>A0A2W5ZG51_9BACT</name>
<sequence>MIEASATATLPVLPKQAFAVVSDISNADWLPAVRGVRHLGGPKRGVGGRFEVEAGMVGRHLRGVLLVKELDDPHRMVLVLEEGLDLTITIDVTPARAGSKLRVEARYSVGGAFGGAVERASQPAARREVARAVEQLAARFGREDAAPARRK</sequence>
<protein>
    <submittedName>
        <fullName evidence="1">SRPBCC family protein</fullName>
    </submittedName>
</protein>
<dbReference type="Proteomes" id="UP000606991">
    <property type="component" value="Unassembled WGS sequence"/>
</dbReference>